<name>A0A4U3F027_9GAMM</name>
<gene>
    <name evidence="3" type="ORF">EpCFBP13511_19195</name>
</gene>
<dbReference type="InterPro" id="IPR036812">
    <property type="entry name" value="NAD(P)_OxRdtase_dom_sf"/>
</dbReference>
<proteinExistence type="predicted"/>
<evidence type="ECO:0000256" key="1">
    <source>
        <dbReference type="ARBA" id="ARBA00023002"/>
    </source>
</evidence>
<feature type="domain" description="NADP-dependent oxidoreductase" evidence="2">
    <location>
        <begin position="17"/>
        <end position="318"/>
    </location>
</feature>
<evidence type="ECO:0000313" key="4">
    <source>
        <dbReference type="Proteomes" id="UP000306393"/>
    </source>
</evidence>
<reference evidence="3 4" key="1">
    <citation type="journal article" date="2019" name="Sci. Rep.">
        <title>Differences in resource use lead to coexistence of seed-transmitted microbial populations.</title>
        <authorList>
            <person name="Torres-Cortes G."/>
            <person name="Garcia B.J."/>
            <person name="Compant S."/>
            <person name="Rezki S."/>
            <person name="Jones P."/>
            <person name="Preveaux A."/>
            <person name="Briand M."/>
            <person name="Roulet A."/>
            <person name="Bouchez O."/>
            <person name="Jacobson D."/>
            <person name="Barret M."/>
        </authorList>
    </citation>
    <scope>NUCLEOTIDE SEQUENCE [LARGE SCALE GENOMIC DNA]</scope>
    <source>
        <strain evidence="3 4">CFBP13511</strain>
    </source>
</reference>
<dbReference type="PANTHER" id="PTHR43625">
    <property type="entry name" value="AFLATOXIN B1 ALDEHYDE REDUCTASE"/>
    <property type="match status" value="1"/>
</dbReference>
<evidence type="ECO:0000313" key="3">
    <source>
        <dbReference type="EMBL" id="TKJ85772.1"/>
    </source>
</evidence>
<dbReference type="Gene3D" id="3.20.20.100">
    <property type="entry name" value="NADP-dependent oxidoreductase domain"/>
    <property type="match status" value="1"/>
</dbReference>
<dbReference type="SUPFAM" id="SSF51430">
    <property type="entry name" value="NAD(P)-linked oxidoreductase"/>
    <property type="match status" value="1"/>
</dbReference>
<protein>
    <submittedName>
        <fullName evidence="3">Aldo/keto reductase</fullName>
    </submittedName>
</protein>
<dbReference type="EMBL" id="QGAC01000021">
    <property type="protein sequence ID" value="TKJ85772.1"/>
    <property type="molecule type" value="Genomic_DNA"/>
</dbReference>
<dbReference type="PANTHER" id="PTHR43625:SF40">
    <property type="entry name" value="ALDO-KETO REDUCTASE YAKC [NADP(+)]"/>
    <property type="match status" value="1"/>
</dbReference>
<dbReference type="Proteomes" id="UP000306393">
    <property type="component" value="Unassembled WGS sequence"/>
</dbReference>
<dbReference type="GO" id="GO:0005737">
    <property type="term" value="C:cytoplasm"/>
    <property type="evidence" value="ECO:0007669"/>
    <property type="project" value="TreeGrafter"/>
</dbReference>
<dbReference type="OrthoDB" id="9772407at2"/>
<sequence>MKKITLGHSNLNVTAEGYGCMGLSEFYGLTSEIDAERMLERVIEKGVNFLDTADIYGYGHNEKLLGKVLKKHSDDEIILATKCGIVRDVNNPLHREVNNSRGYILSCFEMSSERLGRRIDLYYLHRVIQDPDTLREAMATMHQLRSDGKIGAIGLSEVNAETIKLAHELLLKLSDGEFGLSAVQTEYSLMSRDIENNGVLDTCNNLGISVVAYSPVSRGLLGGKLQDLSTLSENDSRRYLPRFMGCNLKANNAIVDGLRTFAKSNAITPAQISLAWIMNNEAKIIPIPGTRTPQFLDENIQAADITLTPEQISSINDILSSYETAGTRYPEEFMKAYGMIK</sequence>
<dbReference type="GO" id="GO:0016491">
    <property type="term" value="F:oxidoreductase activity"/>
    <property type="evidence" value="ECO:0007669"/>
    <property type="project" value="UniProtKB-KW"/>
</dbReference>
<evidence type="ECO:0000259" key="2">
    <source>
        <dbReference type="Pfam" id="PF00248"/>
    </source>
</evidence>
<keyword evidence="1" id="KW-0560">Oxidoreductase</keyword>
<accession>A0A4U3F027</accession>
<dbReference type="STRING" id="1219360.GCA_001571305_00055"/>
<dbReference type="AlphaFoldDB" id="A0A4U3F027"/>
<comment type="caution">
    <text evidence="3">The sequence shown here is derived from an EMBL/GenBank/DDBJ whole genome shotgun (WGS) entry which is preliminary data.</text>
</comment>
<dbReference type="Pfam" id="PF00248">
    <property type="entry name" value="Aldo_ket_red"/>
    <property type="match status" value="1"/>
</dbReference>
<dbReference type="InterPro" id="IPR050791">
    <property type="entry name" value="Aldo-Keto_reductase"/>
</dbReference>
<organism evidence="3 4">
    <name type="scientific">Erwinia persicina</name>
    <dbReference type="NCBI Taxonomy" id="55211"/>
    <lineage>
        <taxon>Bacteria</taxon>
        <taxon>Pseudomonadati</taxon>
        <taxon>Pseudomonadota</taxon>
        <taxon>Gammaproteobacteria</taxon>
        <taxon>Enterobacterales</taxon>
        <taxon>Erwiniaceae</taxon>
        <taxon>Erwinia</taxon>
    </lineage>
</organism>
<dbReference type="InterPro" id="IPR023210">
    <property type="entry name" value="NADP_OxRdtase_dom"/>
</dbReference>
<dbReference type="RefSeq" id="WP_137269857.1">
    <property type="nucleotide sequence ID" value="NZ_QGAC01000021.1"/>
</dbReference>